<evidence type="ECO:0000256" key="1">
    <source>
        <dbReference type="SAM" id="MobiDB-lite"/>
    </source>
</evidence>
<evidence type="ECO:0000313" key="4">
    <source>
        <dbReference type="EMBL" id="CAE1249328.1"/>
    </source>
</evidence>
<dbReference type="Proteomes" id="UP000597762">
    <property type="component" value="Unassembled WGS sequence"/>
</dbReference>
<dbReference type="Gene3D" id="2.60.40.420">
    <property type="entry name" value="Cupredoxins - blue copper proteins"/>
    <property type="match status" value="1"/>
</dbReference>
<dbReference type="OrthoDB" id="10259572at2759"/>
<keyword evidence="2" id="KW-1133">Transmembrane helix</keyword>
<evidence type="ECO:0000259" key="3">
    <source>
        <dbReference type="PROSITE" id="PS51485"/>
    </source>
</evidence>
<dbReference type="AlphaFoldDB" id="A0A812C1D2"/>
<feature type="transmembrane region" description="Helical" evidence="2">
    <location>
        <begin position="742"/>
        <end position="759"/>
    </location>
</feature>
<dbReference type="PROSITE" id="PS51485">
    <property type="entry name" value="PHYTOCYANIN"/>
    <property type="match status" value="1"/>
</dbReference>
<dbReference type="EMBL" id="CAHIKZ030001014">
    <property type="protein sequence ID" value="CAE1249328.1"/>
    <property type="molecule type" value="Genomic_DNA"/>
</dbReference>
<evidence type="ECO:0000313" key="5">
    <source>
        <dbReference type="Proteomes" id="UP000597762"/>
    </source>
</evidence>
<protein>
    <recommendedName>
        <fullName evidence="3">Phytocyanin domain-containing protein</fullName>
    </recommendedName>
</protein>
<name>A0A812C1D2_ACAPH</name>
<proteinExistence type="predicted"/>
<feature type="domain" description="Phytocyanin" evidence="3">
    <location>
        <begin position="873"/>
        <end position="976"/>
    </location>
</feature>
<accession>A0A812C1D2</accession>
<keyword evidence="5" id="KW-1185">Reference proteome</keyword>
<gene>
    <name evidence="4" type="ORF">SPHA_26541</name>
</gene>
<evidence type="ECO:0000256" key="2">
    <source>
        <dbReference type="SAM" id="Phobius"/>
    </source>
</evidence>
<reference evidence="4" key="1">
    <citation type="submission" date="2021-01" db="EMBL/GenBank/DDBJ databases">
        <authorList>
            <person name="Li R."/>
            <person name="Bekaert M."/>
        </authorList>
    </citation>
    <scope>NUCLEOTIDE SEQUENCE</scope>
    <source>
        <strain evidence="4">Farmed</strain>
    </source>
</reference>
<feature type="transmembrane region" description="Helical" evidence="2">
    <location>
        <begin position="616"/>
        <end position="645"/>
    </location>
</feature>
<dbReference type="InterPro" id="IPR003245">
    <property type="entry name" value="Phytocyanin_dom"/>
</dbReference>
<dbReference type="InterPro" id="IPR008972">
    <property type="entry name" value="Cupredoxin"/>
</dbReference>
<feature type="compositionally biased region" description="Polar residues" evidence="1">
    <location>
        <begin position="82"/>
        <end position="96"/>
    </location>
</feature>
<feature type="transmembrane region" description="Helical" evidence="2">
    <location>
        <begin position="666"/>
        <end position="688"/>
    </location>
</feature>
<keyword evidence="2" id="KW-0472">Membrane</keyword>
<sequence>MTLNVDCLQLLSRHAHHCFAAHFRFHIIIINKIVFQSADIVVGNRHSNVMQVPPLLWVAVGFCLIPLAAAHVRMVCPKPKSPASSLYRQPPGSTSDRQCDVKPSPPGREPYTMLNPGPYTIRFEETEYHKNSPFRISLHQYGNNSTYCILLDQIPHNNEASTIGTYCKVSTYNFLQDILNVFFLFYSVGDTCSLDDDLCTAYCSVANVRIKMIEALSICNEVNNTSNQHSMVFQVPVTQSNNSELIATYNWGTNITQSDLDLLKTGQLHLHLVTVDQKELYPVINLTKLHYESGIYRQHSALYSTDGWLAGPEFIGPNATYSAISWSFGTCTYPARYYISRLHSVGEDSHNSSLPHGVIGLTIMESRVIVSGTFLSLSSDVKESDIRGPDMRLMGQSVFQFTQDGEWQGTLIIKKNTPPVKKVKIFSASHQYEPDTEVLDLKKYEVNHSSFYTTTSHINHIIGTALSLPPLVSIVSVVRRSPFHRLMSKSQYLFLPPTISRSCRCLARSPLFVSFVSETALSFYRVTDRVSGGALLLPFVDRVECRCSFYRLSRCVSVVSLLLPFVSIVCQWCGRSPFYRLSRSCRWRALPSTVCSRVSSLSTVCLDRVSGTALSLLPFVSIVSVAALSLLPFVSISVLSSTVCLDRVSVRRSLFYRLSRRVQWRVSSTVCLVQALSLLPFVSIVSVVRRSLFYRLSIVSVSTALSLHRLSRSCQWHGRPLLPLVSIVVVRRPSSPLVLDRVSGTALSLLPFVSIVSVVRRSLFYRLSRSCQWYGALSSTVCLDRVSGTALSLPPFVSIDSVSLLTVGGTAHSARHEDGTFHIKGFVPTHPPEMLDYLTKGTLKIKIKTTLFKDSGITGNIPKLRRTVCSKPEYIKVGGEVGWEANNTAIKNFSIVAGDILYFSYSGDDKVALLQDKEHFQTCNFQGEQQIGHTLLTHSNKNSIQHTFNTPGTFFIASQIACNHTPPLKFILTVVEDAPANKKFSKSQCEDSAYLLWRKAELNKYKGVDGVGASLGGVVVGLLILSVILLWDCHINSESLGSNGFERF</sequence>
<comment type="caution">
    <text evidence="4">The sequence shown here is derived from an EMBL/GenBank/DDBJ whole genome shotgun (WGS) entry which is preliminary data.</text>
</comment>
<dbReference type="GO" id="GO:0009055">
    <property type="term" value="F:electron transfer activity"/>
    <property type="evidence" value="ECO:0007669"/>
    <property type="project" value="InterPro"/>
</dbReference>
<dbReference type="SUPFAM" id="SSF49503">
    <property type="entry name" value="Cupredoxins"/>
    <property type="match status" value="1"/>
</dbReference>
<feature type="transmembrane region" description="Helical" evidence="2">
    <location>
        <begin position="1008"/>
        <end position="1031"/>
    </location>
</feature>
<feature type="region of interest" description="Disordered" evidence="1">
    <location>
        <begin position="81"/>
        <end position="109"/>
    </location>
</feature>
<keyword evidence="2" id="KW-0812">Transmembrane</keyword>
<organism evidence="4 5">
    <name type="scientific">Acanthosepion pharaonis</name>
    <name type="common">Pharaoh cuttlefish</name>
    <name type="synonym">Sepia pharaonis</name>
    <dbReference type="NCBI Taxonomy" id="158019"/>
    <lineage>
        <taxon>Eukaryota</taxon>
        <taxon>Metazoa</taxon>
        <taxon>Spiralia</taxon>
        <taxon>Lophotrochozoa</taxon>
        <taxon>Mollusca</taxon>
        <taxon>Cephalopoda</taxon>
        <taxon>Coleoidea</taxon>
        <taxon>Decapodiformes</taxon>
        <taxon>Sepiida</taxon>
        <taxon>Sepiina</taxon>
        <taxon>Sepiidae</taxon>
        <taxon>Acanthosepion</taxon>
    </lineage>
</organism>